<dbReference type="Gene3D" id="3.30.60.30">
    <property type="match status" value="1"/>
</dbReference>
<dbReference type="Proteomes" id="UP000479190">
    <property type="component" value="Unassembled WGS sequence"/>
</dbReference>
<dbReference type="AlphaFoldDB" id="A0A6H5HYC6"/>
<organism evidence="1 2">
    <name type="scientific">Trichogramma brassicae</name>
    <dbReference type="NCBI Taxonomy" id="86971"/>
    <lineage>
        <taxon>Eukaryota</taxon>
        <taxon>Metazoa</taxon>
        <taxon>Ecdysozoa</taxon>
        <taxon>Arthropoda</taxon>
        <taxon>Hexapoda</taxon>
        <taxon>Insecta</taxon>
        <taxon>Pterygota</taxon>
        <taxon>Neoptera</taxon>
        <taxon>Endopterygota</taxon>
        <taxon>Hymenoptera</taxon>
        <taxon>Apocrita</taxon>
        <taxon>Proctotrupomorpha</taxon>
        <taxon>Chalcidoidea</taxon>
        <taxon>Trichogrammatidae</taxon>
        <taxon>Trichogramma</taxon>
    </lineage>
</organism>
<name>A0A6H5HYC6_9HYME</name>
<evidence type="ECO:0000313" key="1">
    <source>
        <dbReference type="EMBL" id="CAB0029809.1"/>
    </source>
</evidence>
<accession>A0A6H5HYC6</accession>
<reference evidence="1 2" key="1">
    <citation type="submission" date="2020-02" db="EMBL/GenBank/DDBJ databases">
        <authorList>
            <person name="Ferguson B K."/>
        </authorList>
    </citation>
    <scope>NUCLEOTIDE SEQUENCE [LARGE SCALE GENOMIC DNA]</scope>
</reference>
<dbReference type="EMBL" id="CADCXV010000357">
    <property type="protein sequence ID" value="CAB0029809.1"/>
    <property type="molecule type" value="Genomic_DNA"/>
</dbReference>
<protein>
    <submittedName>
        <fullName evidence="1">Uncharacterized protein</fullName>
    </submittedName>
</protein>
<feature type="non-terminal residue" evidence="1">
    <location>
        <position position="1"/>
    </location>
</feature>
<dbReference type="SUPFAM" id="SSF100895">
    <property type="entry name" value="Kazal-type serine protease inhibitors"/>
    <property type="match status" value="1"/>
</dbReference>
<keyword evidence="2" id="KW-1185">Reference proteome</keyword>
<sequence>DAVYKVLQRRGVIDRRRRGRSHFFVSKSTFLKKNCDPEVFVESHISTVVQLSLLSHHNFEYSANSRGSRSRTLPTLYGDSQSQLRCGTDGHTYSNISELKCQNSCKKSRLRTSTRVFRVRFESVKFEYSSFFEYSQCIQVLSLWRPIRARVALIRGNAECVCLACFSCCSPIERLPARNLRSARPLAIINKLRNCHISYNRESFSKLRVLLTRCAINAAKASFGPWCAVNASFRYWRARLNASFLDTGCAKTIIVYITTYGASKKQFLKIKNILTLRVCVHGHHNDGKQRRQTEK</sequence>
<dbReference type="InterPro" id="IPR036058">
    <property type="entry name" value="Kazal_dom_sf"/>
</dbReference>
<gene>
    <name evidence="1" type="ORF">TBRA_LOCUS1833</name>
</gene>
<evidence type="ECO:0000313" key="2">
    <source>
        <dbReference type="Proteomes" id="UP000479190"/>
    </source>
</evidence>
<proteinExistence type="predicted"/>